<dbReference type="EMBL" id="CM010725">
    <property type="protein sequence ID" value="RZC83116.1"/>
    <property type="molecule type" value="Genomic_DNA"/>
</dbReference>
<keyword evidence="1" id="KW-0732">Signal</keyword>
<dbReference type="PANTHER" id="PTHR10894:SF0">
    <property type="entry name" value="NUCLEOLAR PROTEIN 56"/>
    <property type="match status" value="1"/>
</dbReference>
<accession>A0A4Y7LD18</accession>
<dbReference type="InterPro" id="IPR045056">
    <property type="entry name" value="Nop56/Nop58"/>
</dbReference>
<dbReference type="GO" id="GO:0032040">
    <property type="term" value="C:small-subunit processome"/>
    <property type="evidence" value="ECO:0007669"/>
    <property type="project" value="InterPro"/>
</dbReference>
<proteinExistence type="predicted"/>
<dbReference type="STRING" id="3469.A0A4Y7LD18"/>
<dbReference type="GO" id="GO:0031428">
    <property type="term" value="C:box C/D methylation guide snoRNP complex"/>
    <property type="evidence" value="ECO:0007669"/>
    <property type="project" value="InterPro"/>
</dbReference>
<dbReference type="GO" id="GO:0030515">
    <property type="term" value="F:snoRNA binding"/>
    <property type="evidence" value="ECO:0007669"/>
    <property type="project" value="InterPro"/>
</dbReference>
<name>A0A4Y7LD18_PAPSO</name>
<dbReference type="Proteomes" id="UP000316621">
    <property type="component" value="Chromosome 11"/>
</dbReference>
<protein>
    <submittedName>
        <fullName evidence="2">Uncharacterized protein</fullName>
    </submittedName>
</protein>
<dbReference type="Gene3D" id="1.10.287.4070">
    <property type="match status" value="1"/>
</dbReference>
<evidence type="ECO:0000313" key="2">
    <source>
        <dbReference type="EMBL" id="RZC83116.1"/>
    </source>
</evidence>
<feature type="chain" id="PRO_5021204849" evidence="1">
    <location>
        <begin position="16"/>
        <end position="211"/>
    </location>
</feature>
<evidence type="ECO:0000313" key="3">
    <source>
        <dbReference type="Proteomes" id="UP000316621"/>
    </source>
</evidence>
<dbReference type="PANTHER" id="PTHR10894">
    <property type="entry name" value="NUCLEOLAR PROTEIN 5 NUCLEOLAR PROTEIN NOP5 NOP58"/>
    <property type="match status" value="1"/>
</dbReference>
<gene>
    <name evidence="2" type="ORF">C5167_045903</name>
</gene>
<dbReference type="Gramene" id="RZC83116">
    <property type="protein sequence ID" value="RZC83116"/>
    <property type="gene ID" value="C5167_045903"/>
</dbReference>
<organism evidence="2 3">
    <name type="scientific">Papaver somniferum</name>
    <name type="common">Opium poppy</name>
    <dbReference type="NCBI Taxonomy" id="3469"/>
    <lineage>
        <taxon>Eukaryota</taxon>
        <taxon>Viridiplantae</taxon>
        <taxon>Streptophyta</taxon>
        <taxon>Embryophyta</taxon>
        <taxon>Tracheophyta</taxon>
        <taxon>Spermatophyta</taxon>
        <taxon>Magnoliopsida</taxon>
        <taxon>Ranunculales</taxon>
        <taxon>Papaveraceae</taxon>
        <taxon>Papaveroideae</taxon>
        <taxon>Papaver</taxon>
    </lineage>
</organism>
<feature type="signal peptide" evidence="1">
    <location>
        <begin position="1"/>
        <end position="15"/>
    </location>
</feature>
<sequence length="211" mass="24331">MDCNIVLCFIIRCLGVFIWKENPRNIQFGLWLDEQLHEKQLLSTSAGLGQILTRIFYHKVIGVTTVGIFEETKIPHQSNEFILELLRDVHFNFERFISDLKLTILGKAQLGLANSYIRAMVKFSVNRVDIMVIQVISILDILVKDVNSMRIRMLIRPIQDFKFKHVSIMISCAPASGEGAQRENSEIAVVFRFKDSSSWVTLFELKSRDRP</sequence>
<reference evidence="2 3" key="1">
    <citation type="journal article" date="2018" name="Science">
        <title>The opium poppy genome and morphinan production.</title>
        <authorList>
            <person name="Guo L."/>
            <person name="Winzer T."/>
            <person name="Yang X."/>
            <person name="Li Y."/>
            <person name="Ning Z."/>
            <person name="He Z."/>
            <person name="Teodor R."/>
            <person name="Lu Y."/>
            <person name="Bowser T.A."/>
            <person name="Graham I.A."/>
            <person name="Ye K."/>
        </authorList>
    </citation>
    <scope>NUCLEOTIDE SEQUENCE [LARGE SCALE GENOMIC DNA]</scope>
    <source>
        <strain evidence="3">cv. HN1</strain>
        <tissue evidence="2">Leaves</tissue>
    </source>
</reference>
<dbReference type="AlphaFoldDB" id="A0A4Y7LD18"/>
<evidence type="ECO:0000256" key="1">
    <source>
        <dbReference type="SAM" id="SignalP"/>
    </source>
</evidence>
<keyword evidence="3" id="KW-1185">Reference proteome</keyword>